<dbReference type="GO" id="GO:0003779">
    <property type="term" value="F:actin binding"/>
    <property type="evidence" value="ECO:0007669"/>
    <property type="project" value="InterPro"/>
</dbReference>
<feature type="region of interest" description="Disordered" evidence="1">
    <location>
        <begin position="20"/>
        <end position="547"/>
    </location>
</feature>
<organism evidence="3 4">
    <name type="scientific">Eremothecium gossypii (strain ATCC 10895 / CBS 109.51 / FGSC 9923 / NRRL Y-1056)</name>
    <name type="common">Yeast</name>
    <name type="synonym">Ashbya gossypii</name>
    <dbReference type="NCBI Taxonomy" id="284811"/>
    <lineage>
        <taxon>Eukaryota</taxon>
        <taxon>Fungi</taxon>
        <taxon>Dikarya</taxon>
        <taxon>Ascomycota</taxon>
        <taxon>Saccharomycotina</taxon>
        <taxon>Saccharomycetes</taxon>
        <taxon>Saccharomycetales</taxon>
        <taxon>Saccharomycetaceae</taxon>
        <taxon>Eremothecium</taxon>
    </lineage>
</organism>
<dbReference type="Proteomes" id="UP000000591">
    <property type="component" value="Chromosome II"/>
</dbReference>
<dbReference type="InterPro" id="IPR003124">
    <property type="entry name" value="WH2_dom"/>
</dbReference>
<dbReference type="SMART" id="SM00246">
    <property type="entry name" value="WH2"/>
    <property type="match status" value="2"/>
</dbReference>
<feature type="compositionally biased region" description="Low complexity" evidence="1">
    <location>
        <begin position="532"/>
        <end position="542"/>
    </location>
</feature>
<feature type="compositionally biased region" description="Low complexity" evidence="1">
    <location>
        <begin position="42"/>
        <end position="64"/>
    </location>
</feature>
<dbReference type="KEGG" id="ago:AGOS_ABR038C"/>
<feature type="region of interest" description="Disordered" evidence="1">
    <location>
        <begin position="595"/>
        <end position="615"/>
    </location>
</feature>
<feature type="compositionally biased region" description="Pro residues" evidence="1">
    <location>
        <begin position="213"/>
        <end position="256"/>
    </location>
</feature>
<keyword evidence="4" id="KW-1185">Reference proteome</keyword>
<reference evidence="4" key="2">
    <citation type="journal article" date="2013" name="G3 (Bethesda)">
        <title>Genomes of Ashbya fungi isolated from insects reveal four mating-type loci, numerous translocations, lack of transposons, and distinct gene duplications.</title>
        <authorList>
            <person name="Dietrich F.S."/>
            <person name="Voegeli S."/>
            <person name="Kuo S."/>
            <person name="Philippsen P."/>
        </authorList>
    </citation>
    <scope>GENOME REANNOTATION</scope>
    <source>
        <strain evidence="4">ATCC 10895 / CBS 109.51 / FGSC 9923 / NRRL Y-1056</strain>
    </source>
</reference>
<dbReference type="EMBL" id="AE016815">
    <property type="protein sequence ID" value="AAS50808.2"/>
    <property type="molecule type" value="Genomic_DNA"/>
</dbReference>
<feature type="compositionally biased region" description="Pro residues" evidence="1">
    <location>
        <begin position="193"/>
        <end position="206"/>
    </location>
</feature>
<dbReference type="FunCoup" id="Q75DI6">
    <property type="interactions" value="100"/>
</dbReference>
<dbReference type="HOGENOM" id="CLU_386454_0_0_1"/>
<name>Q75DI6_EREGS</name>
<evidence type="ECO:0000313" key="3">
    <source>
        <dbReference type="EMBL" id="AAS50808.2"/>
    </source>
</evidence>
<protein>
    <submittedName>
        <fullName evidence="3">ABR038Cp</fullName>
    </submittedName>
</protein>
<evidence type="ECO:0000259" key="2">
    <source>
        <dbReference type="PROSITE" id="PS51082"/>
    </source>
</evidence>
<feature type="compositionally biased region" description="Pro residues" evidence="1">
    <location>
        <begin position="504"/>
        <end position="522"/>
    </location>
</feature>
<feature type="domain" description="WH2" evidence="2">
    <location>
        <begin position="9"/>
        <end position="26"/>
    </location>
</feature>
<feature type="compositionally biased region" description="Basic and acidic residues" evidence="1">
    <location>
        <begin position="314"/>
        <end position="323"/>
    </location>
</feature>
<proteinExistence type="predicted"/>
<dbReference type="OMA" id="YAATGIW"/>
<feature type="compositionally biased region" description="Pro residues" evidence="1">
    <location>
        <begin position="474"/>
        <end position="492"/>
    </location>
</feature>
<dbReference type="PRINTS" id="PR01217">
    <property type="entry name" value="PRICHEXTENSN"/>
</dbReference>
<dbReference type="GeneID" id="4619079"/>
<dbReference type="Pfam" id="PF02205">
    <property type="entry name" value="WH2"/>
    <property type="match status" value="1"/>
</dbReference>
<dbReference type="eggNOG" id="KOG4462">
    <property type="taxonomic scope" value="Eukaryota"/>
</dbReference>
<feature type="compositionally biased region" description="Basic and acidic residues" evidence="1">
    <location>
        <begin position="409"/>
        <end position="423"/>
    </location>
</feature>
<dbReference type="AlphaFoldDB" id="Q75DI6"/>
<gene>
    <name evidence="3" type="ORF">AGOS_ABR038C</name>
</gene>
<sequence>MPAGSMMAGRDALLSDIRKGSRLKKAVTNDRSAPSIGGGGRVESSGSVGGSAPSLPSGAASGLPMGPQLGDILAGGIPKLKPVGEPVRALQVPPNASAGAPPVPSVRPPVRKHAGGSPEGARAPVSPVAPKLPETGAPPVPSARPPQHGGDGALPVGAPRLPAFGAPPVPGAGPARPDAGSTPPGGAPNLPNISPPPVPGAPPPVGAPKLPEAGPPPVPGVAPPVPSIAPPPPSAAAPPPTAAPPIPAAPPPPLAPQMPAAAQSAPPPAPPPPPPPPPPAVKAPVAPPISPPAAQQPPSIIPPASGGLPFLAEIQKKRDDRFVVDGGSNYTTQSSAQSHEPVKPQITSLRDHSQQPPPHLPTSAAPPLPQMAAPAPPIPSFAAPQIPQVQLPAAHQPADTVAEGTSTTHSEHPFLSEMQRRLDATSLAGSSPSRSTAERYETADTPASSAGDAAIPLGRPHVKQQPDRTFSPPQHIPPAAVPPPPPSIPPPVLDERPPEMIAKAPPPPPPPQAEGAFPPPASVPSHRQRLFSSAGGTSGSSSQVPVRESSIDTFTISNRVSTGDAVSRQPICIDDTRFKFSNAGGIPKPRVFQNKTKLYPSGRGSSVPLDLSLYS</sequence>
<feature type="compositionally biased region" description="Polar residues" evidence="1">
    <location>
        <begin position="328"/>
        <end position="338"/>
    </location>
</feature>
<dbReference type="STRING" id="284811.Q75DI6"/>
<dbReference type="CDD" id="cd22076">
    <property type="entry name" value="WH2_WAS_WASL-1"/>
    <property type="match status" value="1"/>
</dbReference>
<dbReference type="OrthoDB" id="4070750at2759"/>
<evidence type="ECO:0000313" key="4">
    <source>
        <dbReference type="Proteomes" id="UP000000591"/>
    </source>
</evidence>
<feature type="compositionally biased region" description="Pro residues" evidence="1">
    <location>
        <begin position="355"/>
        <end position="379"/>
    </location>
</feature>
<dbReference type="RefSeq" id="NP_982984.2">
    <property type="nucleotide sequence ID" value="NM_208337.2"/>
</dbReference>
<accession>Q75DI6</accession>
<reference evidence="3 4" key="1">
    <citation type="journal article" date="2004" name="Science">
        <title>The Ashbya gossypii genome as a tool for mapping the ancient Saccharomyces cerevisiae genome.</title>
        <authorList>
            <person name="Dietrich F.S."/>
            <person name="Voegeli S."/>
            <person name="Brachat S."/>
            <person name="Lerch A."/>
            <person name="Gates K."/>
            <person name="Steiner S."/>
            <person name="Mohr C."/>
            <person name="Pohlmann R."/>
            <person name="Luedi P."/>
            <person name="Choi S."/>
            <person name="Wing R.A."/>
            <person name="Flavier A."/>
            <person name="Gaffney T.D."/>
            <person name="Philippsen P."/>
        </authorList>
    </citation>
    <scope>NUCLEOTIDE SEQUENCE [LARGE SCALE GENOMIC DNA]</scope>
    <source>
        <strain evidence="4">ATCC 10895 / CBS 109.51 / FGSC 9923 / NRRL Y-1056</strain>
    </source>
</reference>
<dbReference type="PROSITE" id="PS51082">
    <property type="entry name" value="WH2"/>
    <property type="match status" value="1"/>
</dbReference>
<dbReference type="InParanoid" id="Q75DI6"/>
<feature type="compositionally biased region" description="Pro residues" evidence="1">
    <location>
        <begin position="265"/>
        <end position="301"/>
    </location>
</feature>
<evidence type="ECO:0000256" key="1">
    <source>
        <dbReference type="SAM" id="MobiDB-lite"/>
    </source>
</evidence>